<keyword evidence="4" id="KW-0547">Nucleotide-binding</keyword>
<keyword evidence="5" id="KW-0067">ATP-binding</keyword>
<dbReference type="AlphaFoldDB" id="A0A6A6QVS9"/>
<feature type="domain" description="tRNA(Ile)-lysidine/2-thiocytidine synthase N-terminal" evidence="8">
    <location>
        <begin position="61"/>
        <end position="281"/>
    </location>
</feature>
<evidence type="ECO:0000256" key="4">
    <source>
        <dbReference type="ARBA" id="ARBA00022741"/>
    </source>
</evidence>
<evidence type="ECO:0000256" key="2">
    <source>
        <dbReference type="ARBA" id="ARBA00022598"/>
    </source>
</evidence>
<gene>
    <name evidence="9" type="ORF">BU16DRAFT_617745</name>
</gene>
<dbReference type="InterPro" id="IPR012795">
    <property type="entry name" value="tRNA_Ile_lys_synt_N"/>
</dbReference>
<dbReference type="HAMAP" id="MF_01161">
    <property type="entry name" value="tRNA_Ile_lys_synt"/>
    <property type="match status" value="1"/>
</dbReference>
<accession>A0A6A6QVS9</accession>
<feature type="compositionally biased region" description="Basic and acidic residues" evidence="7">
    <location>
        <begin position="629"/>
        <end position="645"/>
    </location>
</feature>
<dbReference type="InterPro" id="IPR012094">
    <property type="entry name" value="tRNA_Ile_lys_synt"/>
</dbReference>
<protein>
    <recommendedName>
        <fullName evidence="1">tRNA(Ile)-lysidine synthetase</fullName>
        <ecNumber evidence="1">6.3.4.19</ecNumber>
    </recommendedName>
</protein>
<keyword evidence="3" id="KW-0819">tRNA processing</keyword>
<evidence type="ECO:0000256" key="3">
    <source>
        <dbReference type="ARBA" id="ARBA00022694"/>
    </source>
</evidence>
<dbReference type="OrthoDB" id="434144at2759"/>
<evidence type="ECO:0000256" key="1">
    <source>
        <dbReference type="ARBA" id="ARBA00013267"/>
    </source>
</evidence>
<dbReference type="CDD" id="cd01992">
    <property type="entry name" value="TilS_N"/>
    <property type="match status" value="1"/>
</dbReference>
<organism evidence="9 10">
    <name type="scientific">Lophium mytilinum</name>
    <dbReference type="NCBI Taxonomy" id="390894"/>
    <lineage>
        <taxon>Eukaryota</taxon>
        <taxon>Fungi</taxon>
        <taxon>Dikarya</taxon>
        <taxon>Ascomycota</taxon>
        <taxon>Pezizomycotina</taxon>
        <taxon>Dothideomycetes</taxon>
        <taxon>Pleosporomycetidae</taxon>
        <taxon>Mytilinidiales</taxon>
        <taxon>Mytilinidiaceae</taxon>
        <taxon>Lophium</taxon>
    </lineage>
</organism>
<evidence type="ECO:0000313" key="10">
    <source>
        <dbReference type="Proteomes" id="UP000799750"/>
    </source>
</evidence>
<evidence type="ECO:0000259" key="8">
    <source>
        <dbReference type="Pfam" id="PF01171"/>
    </source>
</evidence>
<evidence type="ECO:0000256" key="7">
    <source>
        <dbReference type="SAM" id="MobiDB-lite"/>
    </source>
</evidence>
<proteinExistence type="inferred from homology"/>
<comment type="catalytic activity">
    <reaction evidence="6">
        <text>cytidine(34) in tRNA(Ile2) + L-lysine + ATP = lysidine(34) in tRNA(Ile2) + AMP + diphosphate + H(+)</text>
        <dbReference type="Rhea" id="RHEA:43744"/>
        <dbReference type="Rhea" id="RHEA-COMP:10625"/>
        <dbReference type="Rhea" id="RHEA-COMP:10670"/>
        <dbReference type="ChEBI" id="CHEBI:15378"/>
        <dbReference type="ChEBI" id="CHEBI:30616"/>
        <dbReference type="ChEBI" id="CHEBI:32551"/>
        <dbReference type="ChEBI" id="CHEBI:33019"/>
        <dbReference type="ChEBI" id="CHEBI:82748"/>
        <dbReference type="ChEBI" id="CHEBI:83665"/>
        <dbReference type="ChEBI" id="CHEBI:456215"/>
        <dbReference type="EC" id="6.3.4.19"/>
    </reaction>
</comment>
<dbReference type="PANTHER" id="PTHR43033:SF1">
    <property type="entry name" value="TRNA(ILE)-LYSIDINE SYNTHASE-RELATED"/>
    <property type="match status" value="1"/>
</dbReference>
<dbReference type="Proteomes" id="UP000799750">
    <property type="component" value="Unassembled WGS sequence"/>
</dbReference>
<dbReference type="Pfam" id="PF01171">
    <property type="entry name" value="ATP_bind_3"/>
    <property type="match status" value="1"/>
</dbReference>
<dbReference type="NCBIfam" id="TIGR02432">
    <property type="entry name" value="lysidine_TilS_N"/>
    <property type="match status" value="1"/>
</dbReference>
<evidence type="ECO:0000256" key="6">
    <source>
        <dbReference type="ARBA" id="ARBA00048539"/>
    </source>
</evidence>
<dbReference type="InterPro" id="IPR011063">
    <property type="entry name" value="TilS/TtcA_N"/>
</dbReference>
<dbReference type="Gene3D" id="3.40.50.620">
    <property type="entry name" value="HUPs"/>
    <property type="match status" value="1"/>
</dbReference>
<evidence type="ECO:0000256" key="5">
    <source>
        <dbReference type="ARBA" id="ARBA00022840"/>
    </source>
</evidence>
<dbReference type="EMBL" id="MU004188">
    <property type="protein sequence ID" value="KAF2496279.1"/>
    <property type="molecule type" value="Genomic_DNA"/>
</dbReference>
<dbReference type="GO" id="GO:0008033">
    <property type="term" value="P:tRNA processing"/>
    <property type="evidence" value="ECO:0007669"/>
    <property type="project" value="UniProtKB-KW"/>
</dbReference>
<dbReference type="PANTHER" id="PTHR43033">
    <property type="entry name" value="TRNA(ILE)-LYSIDINE SYNTHASE-RELATED"/>
    <property type="match status" value="1"/>
</dbReference>
<dbReference type="InterPro" id="IPR014729">
    <property type="entry name" value="Rossmann-like_a/b/a_fold"/>
</dbReference>
<evidence type="ECO:0000313" key="9">
    <source>
        <dbReference type="EMBL" id="KAF2496279.1"/>
    </source>
</evidence>
<name>A0A6A6QVS9_9PEZI</name>
<sequence>MWRPHCLRLTRALRASTRNATSGSRSYSQDVSKAAPISTEEFWESFVAIWPYARKTDAPRIALAVSGGVDSMALASLCNSAAKQYDMFPECVGLIIDHKSREGSTEEALWVAEQLRKHAGMSSHVLPLQWPENPHEVTDFETQARRLRYRALGLACREHGLRSILIGHHADDQAETILMRLSVRRVRTGLQGILPVKEIPECYGLHGIHQSGGLDLLPNPTAEEQQHQPIRIETGGIKIIRPLLPFRKERLIATCLADEMPWIEDKTNHDQTLTDRNAIRHMLRYHQLPVALQPESLVGLSHHMQERVEEGRELAEGLLKLCKLRLDLRGGILRVNFVKARLAIDKLAATEGKLARTLATLLLARLVTLVSHVSTVKYDRFDNAVDAVFPTLQSTKISTTPKPFTVSGVYFFPSPVSEAGSILKGEFEWTIGRQAYSNASDAPPVLITPPKNLDRAVAATTPENAGYQLFDGRFWVRIVNPTDQIVHLRPLGKGDLPHITKPIRKIITRVTPGSFIETLPVLTKIDADGNESIIAIPTLGIRLGSRNFVGRIRWSIRYKKIDIGGLDLDEILASQVLDRIDGNLLRKGTERKEKLTTTTAKQPRIIDITGDTKLARRDRPQIRRPLKWKKPETRKGRDEQVIGWQ</sequence>
<keyword evidence="2" id="KW-0436">Ligase</keyword>
<feature type="region of interest" description="Disordered" evidence="7">
    <location>
        <begin position="617"/>
        <end position="645"/>
    </location>
</feature>
<dbReference type="EC" id="6.3.4.19" evidence="1"/>
<dbReference type="GO" id="GO:0032267">
    <property type="term" value="F:tRNA(Ile)-lysidine synthase activity"/>
    <property type="evidence" value="ECO:0007669"/>
    <property type="project" value="UniProtKB-EC"/>
</dbReference>
<dbReference type="GO" id="GO:0005524">
    <property type="term" value="F:ATP binding"/>
    <property type="evidence" value="ECO:0007669"/>
    <property type="project" value="UniProtKB-KW"/>
</dbReference>
<dbReference type="SUPFAM" id="SSF52402">
    <property type="entry name" value="Adenine nucleotide alpha hydrolases-like"/>
    <property type="match status" value="1"/>
</dbReference>
<reference evidence="9" key="1">
    <citation type="journal article" date="2020" name="Stud. Mycol.">
        <title>101 Dothideomycetes genomes: a test case for predicting lifestyles and emergence of pathogens.</title>
        <authorList>
            <person name="Haridas S."/>
            <person name="Albert R."/>
            <person name="Binder M."/>
            <person name="Bloem J."/>
            <person name="Labutti K."/>
            <person name="Salamov A."/>
            <person name="Andreopoulos B."/>
            <person name="Baker S."/>
            <person name="Barry K."/>
            <person name="Bills G."/>
            <person name="Bluhm B."/>
            <person name="Cannon C."/>
            <person name="Castanera R."/>
            <person name="Culley D."/>
            <person name="Daum C."/>
            <person name="Ezra D."/>
            <person name="Gonzalez J."/>
            <person name="Henrissat B."/>
            <person name="Kuo A."/>
            <person name="Liang C."/>
            <person name="Lipzen A."/>
            <person name="Lutzoni F."/>
            <person name="Magnuson J."/>
            <person name="Mondo S."/>
            <person name="Nolan M."/>
            <person name="Ohm R."/>
            <person name="Pangilinan J."/>
            <person name="Park H.-J."/>
            <person name="Ramirez L."/>
            <person name="Alfaro M."/>
            <person name="Sun H."/>
            <person name="Tritt A."/>
            <person name="Yoshinaga Y."/>
            <person name="Zwiers L.-H."/>
            <person name="Turgeon B."/>
            <person name="Goodwin S."/>
            <person name="Spatafora J."/>
            <person name="Crous P."/>
            <person name="Grigoriev I."/>
        </authorList>
    </citation>
    <scope>NUCLEOTIDE SEQUENCE</scope>
    <source>
        <strain evidence="9">CBS 269.34</strain>
    </source>
</reference>
<keyword evidence="10" id="KW-1185">Reference proteome</keyword>